<evidence type="ECO:0000256" key="2">
    <source>
        <dbReference type="PROSITE-ProRule" id="PRU00335"/>
    </source>
</evidence>
<accession>H0E086</accession>
<dbReference type="Gene3D" id="1.10.357.10">
    <property type="entry name" value="Tetracycline Repressor, domain 2"/>
    <property type="match status" value="1"/>
</dbReference>
<dbReference type="GO" id="GO:0003677">
    <property type="term" value="F:DNA binding"/>
    <property type="evidence" value="ECO:0007669"/>
    <property type="project" value="UniProtKB-UniRule"/>
</dbReference>
<dbReference type="Proteomes" id="UP000005143">
    <property type="component" value="Unassembled WGS sequence"/>
</dbReference>
<comment type="caution">
    <text evidence="4">The sequence shown here is derived from an EMBL/GenBank/DDBJ whole genome shotgun (WGS) entry which is preliminary data.</text>
</comment>
<gene>
    <name evidence="4" type="ORF">PAI11_01940</name>
</gene>
<dbReference type="InterPro" id="IPR009057">
    <property type="entry name" value="Homeodomain-like_sf"/>
</dbReference>
<dbReference type="AlphaFoldDB" id="H0E086"/>
<dbReference type="EMBL" id="AGUD01000006">
    <property type="protein sequence ID" value="EHN12889.1"/>
    <property type="molecule type" value="Genomic_DNA"/>
</dbReference>
<dbReference type="Pfam" id="PF17929">
    <property type="entry name" value="TetR_C_34"/>
    <property type="match status" value="1"/>
</dbReference>
<evidence type="ECO:0000259" key="3">
    <source>
        <dbReference type="PROSITE" id="PS50977"/>
    </source>
</evidence>
<proteinExistence type="predicted"/>
<name>H0E086_9ACTN</name>
<feature type="DNA-binding region" description="H-T-H motif" evidence="2">
    <location>
        <begin position="38"/>
        <end position="57"/>
    </location>
</feature>
<evidence type="ECO:0000256" key="1">
    <source>
        <dbReference type="ARBA" id="ARBA00023125"/>
    </source>
</evidence>
<dbReference type="InterPro" id="IPR001647">
    <property type="entry name" value="HTH_TetR"/>
</dbReference>
<dbReference type="RefSeq" id="WP_007569885.1">
    <property type="nucleotide sequence ID" value="NZ_AGUD01000006.1"/>
</dbReference>
<organism evidence="4 5">
    <name type="scientific">Patulibacter medicamentivorans</name>
    <dbReference type="NCBI Taxonomy" id="1097667"/>
    <lineage>
        <taxon>Bacteria</taxon>
        <taxon>Bacillati</taxon>
        <taxon>Actinomycetota</taxon>
        <taxon>Thermoleophilia</taxon>
        <taxon>Solirubrobacterales</taxon>
        <taxon>Patulibacteraceae</taxon>
        <taxon>Patulibacter</taxon>
    </lineage>
</organism>
<reference evidence="4 5" key="1">
    <citation type="journal article" date="2013" name="Biodegradation">
        <title>Quantitative proteomic analysis of ibuprofen-degrading Patulibacter sp. strain I11.</title>
        <authorList>
            <person name="Almeida B."/>
            <person name="Kjeldal H."/>
            <person name="Lolas I."/>
            <person name="Knudsen A.D."/>
            <person name="Carvalho G."/>
            <person name="Nielsen K.L."/>
            <person name="Barreto Crespo M.T."/>
            <person name="Stensballe A."/>
            <person name="Nielsen J.L."/>
        </authorList>
    </citation>
    <scope>NUCLEOTIDE SEQUENCE [LARGE SCALE GENOMIC DNA]</scope>
    <source>
        <strain evidence="4 5">I11</strain>
    </source>
</reference>
<feature type="domain" description="HTH tetR-type" evidence="3">
    <location>
        <begin position="15"/>
        <end position="75"/>
    </location>
</feature>
<dbReference type="PROSITE" id="PS50977">
    <property type="entry name" value="HTH_TETR_2"/>
    <property type="match status" value="1"/>
</dbReference>
<dbReference type="SUPFAM" id="SSF46689">
    <property type="entry name" value="Homeodomain-like"/>
    <property type="match status" value="1"/>
</dbReference>
<protein>
    <submittedName>
        <fullName evidence="4">Transcriptional regulator TetR family</fullName>
    </submittedName>
</protein>
<evidence type="ECO:0000313" key="4">
    <source>
        <dbReference type="EMBL" id="EHN12889.1"/>
    </source>
</evidence>
<keyword evidence="1 2" id="KW-0238">DNA-binding</keyword>
<keyword evidence="5" id="KW-1185">Reference proteome</keyword>
<dbReference type="Pfam" id="PF00440">
    <property type="entry name" value="TetR_N"/>
    <property type="match status" value="1"/>
</dbReference>
<dbReference type="OrthoDB" id="6637160at2"/>
<evidence type="ECO:0000313" key="5">
    <source>
        <dbReference type="Proteomes" id="UP000005143"/>
    </source>
</evidence>
<dbReference type="PATRIC" id="fig|1097667.3.peg.193"/>
<sequence>MAATFQRARNDEQRAVRSQAILAAAAAMLEEMPVAELSLNELSRRVGLAKSNVLRYFDSREAVLLELLQASIREWLAQLATELPSAVRPRAGFARRAEQLAGAIAASLAERPALCDLISAQSTVLERNVSVEAITRHKLAGLADGEALTGLVRDALPELDEDGAWKYLVAIWVMTSSLWPHARPPAALLEACAADPRLALHQIEFPATLADYLTTLAIGLHARAGG</sequence>
<dbReference type="InterPro" id="IPR041483">
    <property type="entry name" value="TetR_C_34"/>
</dbReference>